<gene>
    <name evidence="2" type="ORF">LRHMDP3_1925</name>
</gene>
<dbReference type="AlphaFoldDB" id="A0AB33XT20"/>
<proteinExistence type="predicted"/>
<keyword evidence="1" id="KW-0472">Membrane</keyword>
<dbReference type="InterPro" id="IPR047729">
    <property type="entry name" value="Sce7726-like"/>
</dbReference>
<reference evidence="2 3" key="1">
    <citation type="journal article" date="2013" name="Genome Announc.">
        <title>Draft Genome Sequence of Staphylococcus simulans UMC-CNS-990, Isolated from a Case of Chronic Bovine Mastitis.</title>
        <authorList>
            <person name="Calcutt M.J."/>
            <person name="Foecking M.F."/>
            <person name="Hsieh H.Y."/>
            <person name="Perry J."/>
            <person name="Stewart G.C."/>
            <person name="Middleton J.R."/>
        </authorList>
    </citation>
    <scope>NUCLEOTIDE SEQUENCE [LARGE SCALE GENOMIC DNA]</scope>
    <source>
        <strain evidence="2 3">LRHMDP3</strain>
    </source>
</reference>
<dbReference type="NCBIfam" id="NF033832">
    <property type="entry name" value="sce7726_fam"/>
    <property type="match status" value="1"/>
</dbReference>
<evidence type="ECO:0000256" key="1">
    <source>
        <dbReference type="SAM" id="Phobius"/>
    </source>
</evidence>
<keyword evidence="1" id="KW-1133">Transmembrane helix</keyword>
<comment type="caution">
    <text evidence="2">The sequence shown here is derived from an EMBL/GenBank/DDBJ whole genome shotgun (WGS) entry which is preliminary data.</text>
</comment>
<evidence type="ECO:0000313" key="3">
    <source>
        <dbReference type="Proteomes" id="UP000009352"/>
    </source>
</evidence>
<sequence length="233" mass="27198">MYHLSGIRWKHRVLFLLNSVYLLLLVLAILFGRKVRLILQKLDDPDIRAAVIKHFSRYKDVSIFEEFTTYSGKARADIVAINGHLNGIEIKSDFDSLHRLPKQIEEYNLTFERNYLIIGERWTPIVEQEVPSFWGIAVAKRNRLGKVAISFMRQPKKNPRLKFEAILGLLDVNDIKKLLVEDKMGQKLKLNPSDLRQYYKYDLLAFLGAKLSLRDKRELISKTRSLLKTKKAD</sequence>
<organism evidence="2 3">
    <name type="scientific">Lacticaseibacillus rhamnosus LRHMDP3</name>
    <dbReference type="NCBI Taxonomy" id="1203259"/>
    <lineage>
        <taxon>Bacteria</taxon>
        <taxon>Bacillati</taxon>
        <taxon>Bacillota</taxon>
        <taxon>Bacilli</taxon>
        <taxon>Lactobacillales</taxon>
        <taxon>Lactobacillaceae</taxon>
        <taxon>Lacticaseibacillus</taxon>
    </lineage>
</organism>
<protein>
    <submittedName>
        <fullName evidence="2">CII phage-related protein</fullName>
    </submittedName>
</protein>
<evidence type="ECO:0000313" key="2">
    <source>
        <dbReference type="EMBL" id="EKS50101.1"/>
    </source>
</evidence>
<dbReference type="EMBL" id="AMQX01000010">
    <property type="protein sequence ID" value="EKS50101.1"/>
    <property type="molecule type" value="Genomic_DNA"/>
</dbReference>
<accession>A0AB33XT20</accession>
<name>A0AB33XT20_LACRH</name>
<feature type="transmembrane region" description="Helical" evidence="1">
    <location>
        <begin position="12"/>
        <end position="32"/>
    </location>
</feature>
<dbReference type="Proteomes" id="UP000009352">
    <property type="component" value="Unassembled WGS sequence"/>
</dbReference>
<keyword evidence="1" id="KW-0812">Transmembrane</keyword>